<gene>
    <name evidence="1" type="ORF">LEP1GSC172_3300</name>
</gene>
<accession>M6VLH0</accession>
<proteinExistence type="predicted"/>
<reference evidence="1 2" key="1">
    <citation type="submission" date="2013-01" db="EMBL/GenBank/DDBJ databases">
        <authorList>
            <person name="Harkins D.M."/>
            <person name="Durkin A.S."/>
            <person name="Brinkac L.M."/>
            <person name="Haft D.H."/>
            <person name="Selengut J.D."/>
            <person name="Sanka R."/>
            <person name="DePew J."/>
            <person name="Purushe J."/>
            <person name="Matthias M.A."/>
            <person name="Vinetz J.M."/>
            <person name="Sutton G.G."/>
            <person name="Nierman W.C."/>
            <person name="Fouts D.E."/>
        </authorList>
    </citation>
    <scope>NUCLEOTIDE SEQUENCE [LARGE SCALE GENOMIC DNA]</scope>
    <source>
        <strain evidence="1 2">HAI1536</strain>
    </source>
</reference>
<name>M6VLH0_9LEPT</name>
<organism evidence="1 2">
    <name type="scientific">Leptospira noguchii</name>
    <dbReference type="NCBI Taxonomy" id="28182"/>
    <lineage>
        <taxon>Bacteria</taxon>
        <taxon>Pseudomonadati</taxon>
        <taxon>Spirochaetota</taxon>
        <taxon>Spirochaetia</taxon>
        <taxon>Leptospirales</taxon>
        <taxon>Leptospiraceae</taxon>
        <taxon>Leptospira</taxon>
    </lineage>
</organism>
<dbReference type="EMBL" id="AKWD02000033">
    <property type="protein sequence ID" value="EMO53924.1"/>
    <property type="molecule type" value="Genomic_DNA"/>
</dbReference>
<protein>
    <submittedName>
        <fullName evidence="1">Uncharacterized protein</fullName>
    </submittedName>
</protein>
<dbReference type="Proteomes" id="UP000012112">
    <property type="component" value="Unassembled WGS sequence"/>
</dbReference>
<comment type="caution">
    <text evidence="1">The sequence shown here is derived from an EMBL/GenBank/DDBJ whole genome shotgun (WGS) entry which is preliminary data.</text>
</comment>
<sequence>MCQSRKRAMNKRINKSERFEKSQFEPLTERLLIGIDPGTKTGFAIWNQDLKQLTRVMTYSVLKAQDEVKACFEKDKSLCLIIEDARKRKWYGKDSDAKRMGAGSVKRDCTIWVEFCNRNGIPYRLDHPKRGLTKITAAEFKILTGWIKRTSEHARDAALLVFGSGRY</sequence>
<dbReference type="AlphaFoldDB" id="M6VLH0"/>
<evidence type="ECO:0000313" key="2">
    <source>
        <dbReference type="Proteomes" id="UP000012112"/>
    </source>
</evidence>
<evidence type="ECO:0000313" key="1">
    <source>
        <dbReference type="EMBL" id="EMO53924.1"/>
    </source>
</evidence>